<dbReference type="GO" id="GO:0005634">
    <property type="term" value="C:nucleus"/>
    <property type="evidence" value="ECO:0007669"/>
    <property type="project" value="UniProtKB-SubCell"/>
</dbReference>
<comment type="caution">
    <text evidence="5">The sequence shown here is derived from an EMBL/GenBank/DDBJ whole genome shotgun (WGS) entry which is preliminary data.</text>
</comment>
<organism evidence="5 6">
    <name type="scientific">Ensete ventricosum</name>
    <name type="common">Abyssinian banana</name>
    <name type="synonym">Musa ensete</name>
    <dbReference type="NCBI Taxonomy" id="4639"/>
    <lineage>
        <taxon>Eukaryota</taxon>
        <taxon>Viridiplantae</taxon>
        <taxon>Streptophyta</taxon>
        <taxon>Embryophyta</taxon>
        <taxon>Tracheophyta</taxon>
        <taxon>Spermatophyta</taxon>
        <taxon>Magnoliopsida</taxon>
        <taxon>Liliopsida</taxon>
        <taxon>Zingiberales</taxon>
        <taxon>Musaceae</taxon>
        <taxon>Ensete</taxon>
    </lineage>
</organism>
<sequence>MEGNSRALAEGELSAAANGRSGDWRNELHPEARQKVVNVIHEGMTRRLPFSEPEDLNQIRNVAVWFEEKIFSEALNQSEYLRKISLKMLSLVSQNQHSASINTSVSNNNQNPTDPGTLFTGFEDSDETSGWSLAEGELSTAANGSSADWRTQLQPKSRDMIVNNIHKMMKRHLLFPEPEDLNQLRDIAARFEEKIFTEADNQSEYLRKISLKMLSMVSQTQHSASINTSVSNNNQNPTDPDC</sequence>
<dbReference type="PANTHER" id="PTHR33137">
    <property type="entry name" value="MEDIATOR OF RNA POLYMERASE II TRANSCRIPTION SUBUNIT 15A-RELATED"/>
    <property type="match status" value="1"/>
</dbReference>
<dbReference type="GO" id="GO:0003713">
    <property type="term" value="F:transcription coactivator activity"/>
    <property type="evidence" value="ECO:0007669"/>
    <property type="project" value="InterPro"/>
</dbReference>
<dbReference type="PANTHER" id="PTHR33137:SF4">
    <property type="entry name" value="MEDIATOR OF RNA POLYMERASE II TRANSCRIPTION SUBUNIT 15A-RELATED"/>
    <property type="match status" value="1"/>
</dbReference>
<protein>
    <recommendedName>
        <fullName evidence="4">Mediator complex subunit 15 KIX domain-containing protein</fullName>
    </recommendedName>
</protein>
<keyword evidence="2" id="KW-0539">Nucleus</keyword>
<dbReference type="Pfam" id="PF16987">
    <property type="entry name" value="KIX_2"/>
    <property type="match status" value="2"/>
</dbReference>
<dbReference type="InterPro" id="IPR036529">
    <property type="entry name" value="KIX_dom_sf"/>
</dbReference>
<feature type="domain" description="Mediator complex subunit 15 KIX" evidence="4">
    <location>
        <begin position="147"/>
        <end position="225"/>
    </location>
</feature>
<comment type="subcellular location">
    <subcellularLocation>
        <location evidence="1">Nucleus</location>
    </subcellularLocation>
</comment>
<evidence type="ECO:0000256" key="3">
    <source>
        <dbReference type="SAM" id="MobiDB-lite"/>
    </source>
</evidence>
<dbReference type="Gene3D" id="1.10.246.20">
    <property type="entry name" value="Coactivator CBP, KIX domain"/>
    <property type="match status" value="2"/>
</dbReference>
<gene>
    <name evidence="5" type="ORF">OPV22_030061</name>
</gene>
<dbReference type="InterPro" id="IPR036546">
    <property type="entry name" value="MED15_KIX"/>
</dbReference>
<proteinExistence type="predicted"/>
<dbReference type="GO" id="GO:0031490">
    <property type="term" value="F:chromatin DNA binding"/>
    <property type="evidence" value="ECO:0007669"/>
    <property type="project" value="InterPro"/>
</dbReference>
<evidence type="ECO:0000256" key="1">
    <source>
        <dbReference type="ARBA" id="ARBA00004123"/>
    </source>
</evidence>
<dbReference type="Proteomes" id="UP001222027">
    <property type="component" value="Unassembled WGS sequence"/>
</dbReference>
<dbReference type="AlphaFoldDB" id="A0AAV8Q8R8"/>
<feature type="domain" description="Mediator complex subunit 15 KIX" evidence="4">
    <location>
        <begin position="22"/>
        <end position="100"/>
    </location>
</feature>
<evidence type="ECO:0000256" key="2">
    <source>
        <dbReference type="ARBA" id="ARBA00023242"/>
    </source>
</evidence>
<accession>A0AAV8Q8R8</accession>
<dbReference type="SUPFAM" id="SSF47040">
    <property type="entry name" value="Kix domain of CBP (creb binding protein)"/>
    <property type="match status" value="1"/>
</dbReference>
<name>A0AAV8Q8R8_ENSVE</name>
<feature type="region of interest" description="Disordered" evidence="3">
    <location>
        <begin position="1"/>
        <end position="27"/>
    </location>
</feature>
<feature type="region of interest" description="Disordered" evidence="3">
    <location>
        <begin position="223"/>
        <end position="242"/>
    </location>
</feature>
<dbReference type="EMBL" id="JAQQAF010000008">
    <property type="protein sequence ID" value="KAJ8467509.1"/>
    <property type="molecule type" value="Genomic_DNA"/>
</dbReference>
<dbReference type="InterPro" id="IPR044661">
    <property type="entry name" value="MED15a/b/c-like"/>
</dbReference>
<evidence type="ECO:0000259" key="4">
    <source>
        <dbReference type="Pfam" id="PF16987"/>
    </source>
</evidence>
<reference evidence="5 6" key="1">
    <citation type="submission" date="2022-12" db="EMBL/GenBank/DDBJ databases">
        <title>Chromosome-scale assembly of the Ensete ventricosum genome.</title>
        <authorList>
            <person name="Dussert Y."/>
            <person name="Stocks J."/>
            <person name="Wendawek A."/>
            <person name="Woldeyes F."/>
            <person name="Nichols R.A."/>
            <person name="Borrell J.S."/>
        </authorList>
    </citation>
    <scope>NUCLEOTIDE SEQUENCE [LARGE SCALE GENOMIC DNA]</scope>
    <source>
        <strain evidence="6">cv. Maze</strain>
        <tissue evidence="5">Seeds</tissue>
    </source>
</reference>
<dbReference type="FunFam" id="1.10.246.20:FF:000003">
    <property type="entry name" value="Mediator of RNA polymerase II transcription subunit 15a"/>
    <property type="match status" value="2"/>
</dbReference>
<keyword evidence="6" id="KW-1185">Reference proteome</keyword>
<evidence type="ECO:0000313" key="6">
    <source>
        <dbReference type="Proteomes" id="UP001222027"/>
    </source>
</evidence>
<evidence type="ECO:0000313" key="5">
    <source>
        <dbReference type="EMBL" id="KAJ8467509.1"/>
    </source>
</evidence>